<evidence type="ECO:0000256" key="7">
    <source>
        <dbReference type="ARBA" id="ARBA00023242"/>
    </source>
</evidence>
<feature type="non-terminal residue" evidence="10">
    <location>
        <position position="1128"/>
    </location>
</feature>
<protein>
    <recommendedName>
        <fullName evidence="3">Mediator of RNA polymerase II transcription subunit 13</fullName>
    </recommendedName>
</protein>
<evidence type="ECO:0000313" key="10">
    <source>
        <dbReference type="EMBL" id="JAT13588.1"/>
    </source>
</evidence>
<dbReference type="GO" id="GO:0003713">
    <property type="term" value="F:transcription coactivator activity"/>
    <property type="evidence" value="ECO:0007669"/>
    <property type="project" value="TreeGrafter"/>
</dbReference>
<comment type="subcellular location">
    <subcellularLocation>
        <location evidence="1">Nucleus</location>
    </subcellularLocation>
</comment>
<feature type="compositionally biased region" description="Pro residues" evidence="8">
    <location>
        <begin position="542"/>
        <end position="567"/>
    </location>
</feature>
<dbReference type="PANTHER" id="PTHR48249:SF3">
    <property type="entry name" value="MEDIATOR OF RNA POLYMERASE II TRANSCRIPTION SUBUNIT 13"/>
    <property type="match status" value="1"/>
</dbReference>
<evidence type="ECO:0000259" key="9">
    <source>
        <dbReference type="Pfam" id="PF11597"/>
    </source>
</evidence>
<dbReference type="Pfam" id="PF11597">
    <property type="entry name" value="Med13_N"/>
    <property type="match status" value="1"/>
</dbReference>
<dbReference type="InterPro" id="IPR021643">
    <property type="entry name" value="Mediator_Med13_N"/>
</dbReference>
<evidence type="ECO:0000256" key="4">
    <source>
        <dbReference type="ARBA" id="ARBA00022491"/>
    </source>
</evidence>
<dbReference type="EMBL" id="GEBQ01026389">
    <property type="protein sequence ID" value="JAT13588.1"/>
    <property type="molecule type" value="Transcribed_RNA"/>
</dbReference>
<dbReference type="GO" id="GO:0016592">
    <property type="term" value="C:mediator complex"/>
    <property type="evidence" value="ECO:0007669"/>
    <property type="project" value="TreeGrafter"/>
</dbReference>
<dbReference type="GO" id="GO:0045944">
    <property type="term" value="P:positive regulation of transcription by RNA polymerase II"/>
    <property type="evidence" value="ECO:0007669"/>
    <property type="project" value="TreeGrafter"/>
</dbReference>
<feature type="compositionally biased region" description="Pro residues" evidence="8">
    <location>
        <begin position="455"/>
        <end position="483"/>
    </location>
</feature>
<feature type="region of interest" description="Disordered" evidence="8">
    <location>
        <begin position="426"/>
        <end position="515"/>
    </location>
</feature>
<feature type="compositionally biased region" description="Low complexity" evidence="8">
    <location>
        <begin position="440"/>
        <end position="454"/>
    </location>
</feature>
<dbReference type="InterPro" id="IPR051139">
    <property type="entry name" value="Mediator_complx_sub13"/>
</dbReference>
<evidence type="ECO:0000256" key="8">
    <source>
        <dbReference type="SAM" id="MobiDB-lite"/>
    </source>
</evidence>
<keyword evidence="4" id="KW-0678">Repressor</keyword>
<feature type="domain" description="Mediator complex subunit Med13 N-terminal" evidence="9">
    <location>
        <begin position="12"/>
        <end position="248"/>
    </location>
</feature>
<evidence type="ECO:0000256" key="5">
    <source>
        <dbReference type="ARBA" id="ARBA00023015"/>
    </source>
</evidence>
<name>A0A1B6KQ70_9HEMI</name>
<feature type="compositionally biased region" description="Pro residues" evidence="8">
    <location>
        <begin position="365"/>
        <end position="377"/>
    </location>
</feature>
<reference evidence="10" key="1">
    <citation type="submission" date="2015-11" db="EMBL/GenBank/DDBJ databases">
        <title>De novo transcriptome assembly of four potential Pierce s Disease insect vectors from Arizona vineyards.</title>
        <authorList>
            <person name="Tassone E.E."/>
        </authorList>
    </citation>
    <scope>NUCLEOTIDE SEQUENCE</scope>
</reference>
<feature type="region of interest" description="Disordered" evidence="8">
    <location>
        <begin position="358"/>
        <end position="391"/>
    </location>
</feature>
<feature type="compositionally biased region" description="Pro residues" evidence="8">
    <location>
        <begin position="931"/>
        <end position="943"/>
    </location>
</feature>
<feature type="region of interest" description="Disordered" evidence="8">
    <location>
        <begin position="608"/>
        <end position="686"/>
    </location>
</feature>
<feature type="region of interest" description="Disordered" evidence="8">
    <location>
        <begin position="534"/>
        <end position="570"/>
    </location>
</feature>
<proteinExistence type="inferred from homology"/>
<evidence type="ECO:0000256" key="1">
    <source>
        <dbReference type="ARBA" id="ARBA00004123"/>
    </source>
</evidence>
<comment type="similarity">
    <text evidence="2">Belongs to the Mediator complex subunit 13 family.</text>
</comment>
<dbReference type="PANTHER" id="PTHR48249">
    <property type="entry name" value="MEDIATOR OF RNA POLYMERASE II TRANSCRIPTION SUBUNIT 13"/>
    <property type="match status" value="1"/>
</dbReference>
<organism evidence="10">
    <name type="scientific">Graphocephala atropunctata</name>
    <dbReference type="NCBI Taxonomy" id="36148"/>
    <lineage>
        <taxon>Eukaryota</taxon>
        <taxon>Metazoa</taxon>
        <taxon>Ecdysozoa</taxon>
        <taxon>Arthropoda</taxon>
        <taxon>Hexapoda</taxon>
        <taxon>Insecta</taxon>
        <taxon>Pterygota</taxon>
        <taxon>Neoptera</taxon>
        <taxon>Paraneoptera</taxon>
        <taxon>Hemiptera</taxon>
        <taxon>Auchenorrhyncha</taxon>
        <taxon>Membracoidea</taxon>
        <taxon>Cicadellidae</taxon>
        <taxon>Cicadellinae</taxon>
        <taxon>Cicadellini</taxon>
        <taxon>Graphocephala</taxon>
    </lineage>
</organism>
<dbReference type="AlphaFoldDB" id="A0A1B6KQ70"/>
<feature type="region of interest" description="Disordered" evidence="8">
    <location>
        <begin position="890"/>
        <end position="943"/>
    </location>
</feature>
<keyword evidence="7" id="KW-0539">Nucleus</keyword>
<evidence type="ECO:0000256" key="6">
    <source>
        <dbReference type="ARBA" id="ARBA00023163"/>
    </source>
</evidence>
<evidence type="ECO:0000256" key="2">
    <source>
        <dbReference type="ARBA" id="ARBA00009354"/>
    </source>
</evidence>
<keyword evidence="6" id="KW-0804">Transcription</keyword>
<gene>
    <name evidence="10" type="ORF">g.54348</name>
</gene>
<sequence>MTHQSHQTNGASLEDCHTNFFALTELCGIKWRKLVWGEAEGLEPLDDPVLSSFSRCLAGDILCVWRRVSSQSGQRDMFDPLGLPQPPAGPQHPPLSLAAAKELWIFWYGEEPDLSGLVSQELLATEGEQGSWESGLSYECRSLLFKALHNLIERCLLSRDFVRLGKWFVQPYDGTEKQEKSGHLSFSFAFFVHGESTVCASVDVRQHHPVRTLIRAHLQQAQACLHSGSGVQVILAPYGMAGTLTGQSFKALDTQTQRLMEDWKHFYPTRDVADLPSAVEVIVGGVKLRYPSCYVLVTDMDETTSALINTQPGGIKSSLPCMGLTVSVVGQHQQHPECMVHASTPSTVLPERAWQDSTISLTPGPTSPTPADPPAPPAHWDFQDPTRKQTCSCPKCRKLGRVVRARVPFHQRTPGEPEEVLRLTSAYGQQSTPHHHQSDSLPVASVGSPASVAPSPLPNPQSQPASVPPTDPTMPTLSPQPPPPHHHPPAPSPLEDKVACTPDGHFHGPKSVSSINQVFSPYPSALSVEGVKALDSVGGPGSAPPPMSGPASAPQPPPSQEPPPPTLKRPVLSSKEYETILQEEEHPSNLLYDYTSLEAWLNHPVKRFKPTEPRPEPNRGPTFPQYTPPAPSPPHQHYIKQEQSGVMPMEVDAPSGGGMCKRSDPYEFDEDGTAPTMEGFKRNQAGQPIKEECDKKGLDPAALNGPKLQSGNLFTEEGIEASFNDLDQIFENSEDTSSDEAGLIFQVQMPTPPGSNKAGDDFPGTLVVRPPRGSGGVRPEELSKMFPTPPSHEHNPISSPCGGHLGDTPVHEPPDFMPMPRARQEYHLGSPQHEPIEDWSYVFRPPPMWKFVGSSKYAPLTNLPSQNLPPITLPAHCVYKPSWLYPHHQDKPTSHMNNMLTPVHQPPRSSGPPLRGLSPYPASPMSWRAPPTQPPPPYSPAQPPNLYKTRPPEANSLVVNILLGDTALNIFRDHNFDSCTLCVCNAGPKVVGNIRGADAGVYLPTGGPYPGVFSPAHHPQEEDPIRCSCGFSAVVNRRLSHRSGLFLEDEMEITGLIEEREETNHPGLVGAALGVMDLVRQQCVVVHSASNSLYRAARQHRPLSAPPSINLLEFGDGNHVTLAALEQG</sequence>
<evidence type="ECO:0000256" key="3">
    <source>
        <dbReference type="ARBA" id="ARBA00019618"/>
    </source>
</evidence>
<accession>A0A1B6KQ70</accession>
<keyword evidence="5" id="KW-0805">Transcription regulation</keyword>